<dbReference type="Proteomes" id="UP000289340">
    <property type="component" value="Chromosome 6"/>
</dbReference>
<dbReference type="InterPro" id="IPR012340">
    <property type="entry name" value="NA-bd_OB-fold"/>
</dbReference>
<dbReference type="PANTHER" id="PTHR47165">
    <property type="entry name" value="OS03G0429900 PROTEIN"/>
    <property type="match status" value="1"/>
</dbReference>
<dbReference type="InterPro" id="IPR003871">
    <property type="entry name" value="RFA1B/D_OB_1st"/>
</dbReference>
<evidence type="ECO:0000259" key="1">
    <source>
        <dbReference type="Pfam" id="PF02721"/>
    </source>
</evidence>
<dbReference type="Gene3D" id="2.40.50.140">
    <property type="entry name" value="Nucleic acid-binding proteins"/>
    <property type="match status" value="1"/>
</dbReference>
<dbReference type="CDD" id="cd04480">
    <property type="entry name" value="RPA1_DBD_A_like"/>
    <property type="match status" value="1"/>
</dbReference>
<proteinExistence type="predicted"/>
<dbReference type="SUPFAM" id="SSF50249">
    <property type="entry name" value="Nucleic acid-binding proteins"/>
    <property type="match status" value="1"/>
</dbReference>
<feature type="non-terminal residue" evidence="2">
    <location>
        <position position="127"/>
    </location>
</feature>
<name>A0A445KF25_GLYSO</name>
<evidence type="ECO:0000313" key="2">
    <source>
        <dbReference type="EMBL" id="RZC09299.1"/>
    </source>
</evidence>
<feature type="domain" description="Replication protein A 70 kDa DNA-binding subunit B/D first OB fold" evidence="1">
    <location>
        <begin position="19"/>
        <end position="94"/>
    </location>
</feature>
<evidence type="ECO:0000313" key="3">
    <source>
        <dbReference type="Proteomes" id="UP000289340"/>
    </source>
</evidence>
<reference evidence="2 3" key="1">
    <citation type="submission" date="2018-09" db="EMBL/GenBank/DDBJ databases">
        <title>A high-quality reference genome of wild soybean provides a powerful tool to mine soybean genomes.</title>
        <authorList>
            <person name="Xie M."/>
            <person name="Chung C.Y.L."/>
            <person name="Li M.-W."/>
            <person name="Wong F.-L."/>
            <person name="Chan T.-F."/>
            <person name="Lam H.-M."/>
        </authorList>
    </citation>
    <scope>NUCLEOTIDE SEQUENCE [LARGE SCALE GENOMIC DNA]</scope>
    <source>
        <strain evidence="3">cv. W05</strain>
        <tissue evidence="2">Hypocotyl of etiolated seedlings</tissue>
    </source>
</reference>
<dbReference type="AlphaFoldDB" id="A0A445KF25"/>
<keyword evidence="3" id="KW-1185">Reference proteome</keyword>
<protein>
    <recommendedName>
        <fullName evidence="1">Replication protein A 70 kDa DNA-binding subunit B/D first OB fold domain-containing protein</fullName>
    </recommendedName>
</protein>
<sequence length="127" mass="14619">MIRVVHLWMISDVSTNKQTSSKKMSFSMEMVLVDSKGDRVHGFVKRTLIYKFKKTLQEGKVHSIQFFGIVENGGIYRTTHNKYKIAFQYSTKVALVDNASVPDYVYDFVPIRDIVCGGYDTYYLVGK</sequence>
<accession>A0A445KF25</accession>
<dbReference type="PANTHER" id="PTHR47165:SF4">
    <property type="entry name" value="OS03G0429900 PROTEIN"/>
    <property type="match status" value="1"/>
</dbReference>
<comment type="caution">
    <text evidence="2">The sequence shown here is derived from an EMBL/GenBank/DDBJ whole genome shotgun (WGS) entry which is preliminary data.</text>
</comment>
<dbReference type="EMBL" id="QZWG01000006">
    <property type="protein sequence ID" value="RZC09299.1"/>
    <property type="molecule type" value="Genomic_DNA"/>
</dbReference>
<gene>
    <name evidence="2" type="ORF">D0Y65_015867</name>
</gene>
<dbReference type="Pfam" id="PF02721">
    <property type="entry name" value="DUF223"/>
    <property type="match status" value="1"/>
</dbReference>
<organism evidence="2 3">
    <name type="scientific">Glycine soja</name>
    <name type="common">Wild soybean</name>
    <dbReference type="NCBI Taxonomy" id="3848"/>
    <lineage>
        <taxon>Eukaryota</taxon>
        <taxon>Viridiplantae</taxon>
        <taxon>Streptophyta</taxon>
        <taxon>Embryophyta</taxon>
        <taxon>Tracheophyta</taxon>
        <taxon>Spermatophyta</taxon>
        <taxon>Magnoliopsida</taxon>
        <taxon>eudicotyledons</taxon>
        <taxon>Gunneridae</taxon>
        <taxon>Pentapetalae</taxon>
        <taxon>rosids</taxon>
        <taxon>fabids</taxon>
        <taxon>Fabales</taxon>
        <taxon>Fabaceae</taxon>
        <taxon>Papilionoideae</taxon>
        <taxon>50 kb inversion clade</taxon>
        <taxon>NPAAA clade</taxon>
        <taxon>indigoferoid/millettioid clade</taxon>
        <taxon>Phaseoleae</taxon>
        <taxon>Glycine</taxon>
        <taxon>Glycine subgen. Soja</taxon>
    </lineage>
</organism>